<proteinExistence type="predicted"/>
<evidence type="ECO:0000313" key="2">
    <source>
        <dbReference type="Proteomes" id="UP000178248"/>
    </source>
</evidence>
<organism evidence="1 2">
    <name type="scientific">Candidatus Komeilibacteria bacterium RIFCSPLOWO2_01_FULL_52_15</name>
    <dbReference type="NCBI Taxonomy" id="1798551"/>
    <lineage>
        <taxon>Bacteria</taxon>
        <taxon>Candidatus Komeiliibacteriota</taxon>
    </lineage>
</organism>
<comment type="caution">
    <text evidence="1">The sequence shown here is derived from an EMBL/GenBank/DDBJ whole genome shotgun (WGS) entry which is preliminary data.</text>
</comment>
<dbReference type="STRING" id="1798551.A3B30_03520"/>
<accession>A0A1G2BTZ2</accession>
<protein>
    <submittedName>
        <fullName evidence="1">Uncharacterized protein</fullName>
    </submittedName>
</protein>
<dbReference type="AlphaFoldDB" id="A0A1G2BTZ2"/>
<dbReference type="Proteomes" id="UP000178248">
    <property type="component" value="Unassembled WGS sequence"/>
</dbReference>
<reference evidence="1 2" key="1">
    <citation type="journal article" date="2016" name="Nat. Commun.">
        <title>Thousands of microbial genomes shed light on interconnected biogeochemical processes in an aquifer system.</title>
        <authorList>
            <person name="Anantharaman K."/>
            <person name="Brown C.T."/>
            <person name="Hug L.A."/>
            <person name="Sharon I."/>
            <person name="Castelle C.J."/>
            <person name="Probst A.J."/>
            <person name="Thomas B.C."/>
            <person name="Singh A."/>
            <person name="Wilkins M.J."/>
            <person name="Karaoz U."/>
            <person name="Brodie E.L."/>
            <person name="Williams K.H."/>
            <person name="Hubbard S.S."/>
            <person name="Banfield J.F."/>
        </authorList>
    </citation>
    <scope>NUCLEOTIDE SEQUENCE [LARGE SCALE GENOMIC DNA]</scope>
</reference>
<evidence type="ECO:0000313" key="1">
    <source>
        <dbReference type="EMBL" id="OGY91830.1"/>
    </source>
</evidence>
<sequence length="215" mass="24332">MDTKLFELATTFDLSLIAQHLHDRVQKTPLTEDTNLFEAHEYLPELNRITTGYDGQGRMSYRLLARDRDRVAVLAALYDCAAPPHLHREGEDVIDLVGGLKEHEWCAGRVSSGPAGSRHRWSRWGVESFHQPFTSVGKLWVGVYLQPHGLTIFDSMTRTELGKVFQTHAVAAERLMAQHSWHRLSATEARMVVAENLKLRMPPNAAEPARELARV</sequence>
<name>A0A1G2BTZ2_9BACT</name>
<dbReference type="EMBL" id="MHKM01000010">
    <property type="protein sequence ID" value="OGY91830.1"/>
    <property type="molecule type" value="Genomic_DNA"/>
</dbReference>
<gene>
    <name evidence="1" type="ORF">A3B30_03520</name>
</gene>